<feature type="compositionally biased region" description="Basic and acidic residues" evidence="1">
    <location>
        <begin position="529"/>
        <end position="566"/>
    </location>
</feature>
<keyword evidence="4" id="KW-1185">Reference proteome</keyword>
<evidence type="ECO:0000313" key="4">
    <source>
        <dbReference type="Proteomes" id="UP000011087"/>
    </source>
</evidence>
<dbReference type="EnsemblProtists" id="EKX41040">
    <property type="protein sequence ID" value="EKX41040"/>
    <property type="gene ID" value="GUITHDRAFT_142214"/>
</dbReference>
<dbReference type="KEGG" id="gtt:GUITHDRAFT_142214"/>
<accession>L1IYY0</accession>
<dbReference type="Proteomes" id="UP000011087">
    <property type="component" value="Unassembled WGS sequence"/>
</dbReference>
<dbReference type="PaxDb" id="55529-EKX41040"/>
<reference evidence="2 4" key="1">
    <citation type="journal article" date="2012" name="Nature">
        <title>Algal genomes reveal evolutionary mosaicism and the fate of nucleomorphs.</title>
        <authorList>
            <consortium name="DOE Joint Genome Institute"/>
            <person name="Curtis B.A."/>
            <person name="Tanifuji G."/>
            <person name="Burki F."/>
            <person name="Gruber A."/>
            <person name="Irimia M."/>
            <person name="Maruyama S."/>
            <person name="Arias M.C."/>
            <person name="Ball S.G."/>
            <person name="Gile G.H."/>
            <person name="Hirakawa Y."/>
            <person name="Hopkins J.F."/>
            <person name="Kuo A."/>
            <person name="Rensing S.A."/>
            <person name="Schmutz J."/>
            <person name="Symeonidi A."/>
            <person name="Elias M."/>
            <person name="Eveleigh R.J."/>
            <person name="Herman E.K."/>
            <person name="Klute M.J."/>
            <person name="Nakayama T."/>
            <person name="Obornik M."/>
            <person name="Reyes-Prieto A."/>
            <person name="Armbrust E.V."/>
            <person name="Aves S.J."/>
            <person name="Beiko R.G."/>
            <person name="Coutinho P."/>
            <person name="Dacks J.B."/>
            <person name="Durnford D.G."/>
            <person name="Fast N.M."/>
            <person name="Green B.R."/>
            <person name="Grisdale C.J."/>
            <person name="Hempel F."/>
            <person name="Henrissat B."/>
            <person name="Hoppner M.P."/>
            <person name="Ishida K."/>
            <person name="Kim E."/>
            <person name="Koreny L."/>
            <person name="Kroth P.G."/>
            <person name="Liu Y."/>
            <person name="Malik S.B."/>
            <person name="Maier U.G."/>
            <person name="McRose D."/>
            <person name="Mock T."/>
            <person name="Neilson J.A."/>
            <person name="Onodera N.T."/>
            <person name="Poole A.M."/>
            <person name="Pritham E.J."/>
            <person name="Richards T.A."/>
            <person name="Rocap G."/>
            <person name="Roy S.W."/>
            <person name="Sarai C."/>
            <person name="Schaack S."/>
            <person name="Shirato S."/>
            <person name="Slamovits C.H."/>
            <person name="Spencer D.F."/>
            <person name="Suzuki S."/>
            <person name="Worden A.Z."/>
            <person name="Zauner S."/>
            <person name="Barry K."/>
            <person name="Bell C."/>
            <person name="Bharti A.K."/>
            <person name="Crow J.A."/>
            <person name="Grimwood J."/>
            <person name="Kramer R."/>
            <person name="Lindquist E."/>
            <person name="Lucas S."/>
            <person name="Salamov A."/>
            <person name="McFadden G.I."/>
            <person name="Lane C.E."/>
            <person name="Keeling P.J."/>
            <person name="Gray M.W."/>
            <person name="Grigoriev I.V."/>
            <person name="Archibald J.M."/>
        </authorList>
    </citation>
    <scope>NUCLEOTIDE SEQUENCE</scope>
    <source>
        <strain evidence="2 4">CCMP2712</strain>
    </source>
</reference>
<dbReference type="EMBL" id="JH993026">
    <property type="protein sequence ID" value="EKX41040.1"/>
    <property type="molecule type" value="Genomic_DNA"/>
</dbReference>
<evidence type="ECO:0000313" key="3">
    <source>
        <dbReference type="EnsemblProtists" id="EKX41040"/>
    </source>
</evidence>
<reference evidence="4" key="2">
    <citation type="submission" date="2012-11" db="EMBL/GenBank/DDBJ databases">
        <authorList>
            <person name="Kuo A."/>
            <person name="Curtis B.A."/>
            <person name="Tanifuji G."/>
            <person name="Burki F."/>
            <person name="Gruber A."/>
            <person name="Irimia M."/>
            <person name="Maruyama S."/>
            <person name="Arias M.C."/>
            <person name="Ball S.G."/>
            <person name="Gile G.H."/>
            <person name="Hirakawa Y."/>
            <person name="Hopkins J.F."/>
            <person name="Rensing S.A."/>
            <person name="Schmutz J."/>
            <person name="Symeonidi A."/>
            <person name="Elias M."/>
            <person name="Eveleigh R.J."/>
            <person name="Herman E.K."/>
            <person name="Klute M.J."/>
            <person name="Nakayama T."/>
            <person name="Obornik M."/>
            <person name="Reyes-Prieto A."/>
            <person name="Armbrust E.V."/>
            <person name="Aves S.J."/>
            <person name="Beiko R.G."/>
            <person name="Coutinho P."/>
            <person name="Dacks J.B."/>
            <person name="Durnford D.G."/>
            <person name="Fast N.M."/>
            <person name="Green B.R."/>
            <person name="Grisdale C."/>
            <person name="Hempe F."/>
            <person name="Henrissat B."/>
            <person name="Hoppner M.P."/>
            <person name="Ishida K.-I."/>
            <person name="Kim E."/>
            <person name="Koreny L."/>
            <person name="Kroth P.G."/>
            <person name="Liu Y."/>
            <person name="Malik S.-B."/>
            <person name="Maier U.G."/>
            <person name="McRose D."/>
            <person name="Mock T."/>
            <person name="Neilson J.A."/>
            <person name="Onodera N.T."/>
            <person name="Poole A.M."/>
            <person name="Pritham E.J."/>
            <person name="Richards T.A."/>
            <person name="Rocap G."/>
            <person name="Roy S.W."/>
            <person name="Sarai C."/>
            <person name="Schaack S."/>
            <person name="Shirato S."/>
            <person name="Slamovits C.H."/>
            <person name="Spencer D.F."/>
            <person name="Suzuki S."/>
            <person name="Worden A.Z."/>
            <person name="Zauner S."/>
            <person name="Barry K."/>
            <person name="Bell C."/>
            <person name="Bharti A.K."/>
            <person name="Crow J.A."/>
            <person name="Grimwood J."/>
            <person name="Kramer R."/>
            <person name="Lindquist E."/>
            <person name="Lucas S."/>
            <person name="Salamov A."/>
            <person name="McFadden G.I."/>
            <person name="Lane C.E."/>
            <person name="Keeling P.J."/>
            <person name="Gray M.W."/>
            <person name="Grigoriev I.V."/>
            <person name="Archibald J.M."/>
        </authorList>
    </citation>
    <scope>NUCLEOTIDE SEQUENCE</scope>
    <source>
        <strain evidence="4">CCMP2712</strain>
    </source>
</reference>
<protein>
    <recommendedName>
        <fullName evidence="5">SMC hinge domain-containing protein</fullName>
    </recommendedName>
</protein>
<name>L1IYY0_GUITC</name>
<dbReference type="GeneID" id="17297818"/>
<gene>
    <name evidence="2" type="ORF">GUITHDRAFT_142214</name>
</gene>
<evidence type="ECO:0008006" key="5">
    <source>
        <dbReference type="Google" id="ProtNLM"/>
    </source>
</evidence>
<proteinExistence type="predicted"/>
<evidence type="ECO:0000313" key="2">
    <source>
        <dbReference type="EMBL" id="EKX41040.1"/>
    </source>
</evidence>
<dbReference type="AlphaFoldDB" id="L1IYY0"/>
<evidence type="ECO:0000256" key="1">
    <source>
        <dbReference type="SAM" id="MobiDB-lite"/>
    </source>
</evidence>
<sequence>MSYKNFDGNCVHVTFSLSEIGSHQVSAEFVDSRPSYAGPPIASKPCNVEVKSGPVEQLDLQLHAPATDDPLQCGFTLAACDRASRKTNYHPTSEWEATVVARVLEDHLVRIETNAVTLNARHPTVKGTFTLVPQRQEQQELCACTLVFNVQSNIAIRSLDQRTMNVTLPAASAGVHDDTAINDNENEEVQEASRANIAFEEQPVIIEDDTEEEEKLRVEVQTSICHQNIENAIARLLKREGVSPAIQSYYVDIAATSDLGKLKRDCERFQTGIRNHNAELTERFKDFKNKYDDLQYKTEVTDVKIPASCKDALGCISSLFSIDHPRAADIQTALSTAFGEDLNSVIFQSDGDLDEQMDGICRQSKCRVKSACLVEQDRLPEDVEESRGALGRADSFIVLNKSRDAETDRKLLSFAERFFRRLVVFEQSDDAIRYRTRSMLRGEMVVGLDRPNKVISWDGSQTLLDKQVRCARMGIVEYWRAKAYKELQRQRDELDSIDKELKEIIKNCQELEEEEDSQSTRLTRRKRVKNQEQRQEDGEDELRPRKLFPRRIEGHERKGKANDTREASLAVTLNLK</sequence>
<feature type="region of interest" description="Disordered" evidence="1">
    <location>
        <begin position="515"/>
        <end position="576"/>
    </location>
</feature>
<organism evidence="2">
    <name type="scientific">Guillardia theta (strain CCMP2712)</name>
    <name type="common">Cryptophyte</name>
    <dbReference type="NCBI Taxonomy" id="905079"/>
    <lineage>
        <taxon>Eukaryota</taxon>
        <taxon>Cryptophyceae</taxon>
        <taxon>Pyrenomonadales</taxon>
        <taxon>Geminigeraceae</taxon>
        <taxon>Guillardia</taxon>
    </lineage>
</organism>
<dbReference type="HOGENOM" id="CLU_473676_0_0_1"/>
<reference evidence="3" key="3">
    <citation type="submission" date="2016-03" db="UniProtKB">
        <authorList>
            <consortium name="EnsemblProtists"/>
        </authorList>
    </citation>
    <scope>IDENTIFICATION</scope>
</reference>
<dbReference type="RefSeq" id="XP_005828020.1">
    <property type="nucleotide sequence ID" value="XM_005827963.1"/>
</dbReference>